<feature type="transmembrane region" description="Helical" evidence="9">
    <location>
        <begin position="342"/>
        <end position="361"/>
    </location>
</feature>
<reference evidence="11 12" key="1">
    <citation type="submission" date="2019-08" db="EMBL/GenBank/DDBJ databases">
        <title>Complete genome sequence of Terriglobus albidus strain ORNL.</title>
        <authorList>
            <person name="Podar M."/>
        </authorList>
    </citation>
    <scope>NUCLEOTIDE SEQUENCE [LARGE SCALE GENOMIC DNA]</scope>
    <source>
        <strain evidence="11 12">ORNL</strain>
    </source>
</reference>
<sequence>MGTWVTTRPLVHVPTTLRITAGRAQAWIDTHPALSFIGLSLFYVTITTLLSSMKLLWLDELITYHIASLGSAHAIWHALSQGADPNPPLSHLAVLGAMRLFGNHELALRLPAIAGYWLGLLSLYLFLRRRISPTWALSGTFLSMATGAFEYSYESRSYGIFYGFAMLAVLCWSRTIQPKTRNRGTLALIGMVFALALGISANYFAVLAFLPVAAGEAAFTLQQLHAERWRIPNLRYAIRPRIWVGIVLAAAPFTFYRGLIKAGIATYAPHAWNKVSIDQAFDSYTEMVEAVLYPLLALFLLVGIVRVCSRFCTTCRAGLRPRVLGDLATEYRMRRGTQTFPAHELIAAFFLMLYPFLGYAAASIKGGMLSPRFVIPVCFGFAIAGVAAAHRLFGHMRYAAVTFLILFVAWVTTRESIIGYWYTEQKQSFYKVVDHLSSIADQQPIAIPDPLMVLTFQRYAPPSLASRIVFPVDFDAIRRFRGEDSPDRNLWTGRNSYYHVPIVPLAGFLQQTGHFIILGHDKNWMVRDLQEHRYPVDEMPINTRAGAIGGFTPLMHGLPKFYQASGDRSPASGYGHSTTIIPFHSEANRPHEDDSEHPIQDVR</sequence>
<dbReference type="Pfam" id="PF13231">
    <property type="entry name" value="PMT_2"/>
    <property type="match status" value="1"/>
</dbReference>
<protein>
    <recommendedName>
        <fullName evidence="10">Glycosyltransferase RgtA/B/C/D-like domain-containing protein</fullName>
    </recommendedName>
</protein>
<evidence type="ECO:0000256" key="6">
    <source>
        <dbReference type="ARBA" id="ARBA00022989"/>
    </source>
</evidence>
<keyword evidence="4" id="KW-0808">Transferase</keyword>
<gene>
    <name evidence="11" type="ORF">FTW19_25435</name>
</gene>
<organism evidence="11 12">
    <name type="scientific">Terriglobus albidus</name>
    <dbReference type="NCBI Taxonomy" id="1592106"/>
    <lineage>
        <taxon>Bacteria</taxon>
        <taxon>Pseudomonadati</taxon>
        <taxon>Acidobacteriota</taxon>
        <taxon>Terriglobia</taxon>
        <taxon>Terriglobales</taxon>
        <taxon>Acidobacteriaceae</taxon>
        <taxon>Terriglobus</taxon>
    </lineage>
</organism>
<feature type="transmembrane region" description="Helical" evidence="9">
    <location>
        <begin position="400"/>
        <end position="422"/>
    </location>
</feature>
<keyword evidence="6 9" id="KW-1133">Transmembrane helix</keyword>
<evidence type="ECO:0000256" key="4">
    <source>
        <dbReference type="ARBA" id="ARBA00022679"/>
    </source>
</evidence>
<dbReference type="RefSeq" id="WP_147650346.1">
    <property type="nucleotide sequence ID" value="NZ_CP042806.1"/>
</dbReference>
<dbReference type="OrthoDB" id="103026at2"/>
<feature type="transmembrane region" description="Helical" evidence="9">
    <location>
        <begin position="291"/>
        <end position="312"/>
    </location>
</feature>
<feature type="transmembrane region" description="Helical" evidence="9">
    <location>
        <begin position="188"/>
        <end position="214"/>
    </location>
</feature>
<evidence type="ECO:0000313" key="11">
    <source>
        <dbReference type="EMBL" id="QEE31052.1"/>
    </source>
</evidence>
<proteinExistence type="predicted"/>
<dbReference type="PANTHER" id="PTHR33908:SF11">
    <property type="entry name" value="MEMBRANE PROTEIN"/>
    <property type="match status" value="1"/>
</dbReference>
<keyword evidence="12" id="KW-1185">Reference proteome</keyword>
<feature type="domain" description="Glycosyltransferase RgtA/B/C/D-like" evidence="10">
    <location>
        <begin position="87"/>
        <end position="217"/>
    </location>
</feature>
<evidence type="ECO:0000256" key="2">
    <source>
        <dbReference type="ARBA" id="ARBA00022475"/>
    </source>
</evidence>
<feature type="transmembrane region" description="Helical" evidence="9">
    <location>
        <begin position="159"/>
        <end position="176"/>
    </location>
</feature>
<dbReference type="EMBL" id="CP042806">
    <property type="protein sequence ID" value="QEE31052.1"/>
    <property type="molecule type" value="Genomic_DNA"/>
</dbReference>
<accession>A0A5B9EG94</accession>
<dbReference type="GO" id="GO:0016763">
    <property type="term" value="F:pentosyltransferase activity"/>
    <property type="evidence" value="ECO:0007669"/>
    <property type="project" value="TreeGrafter"/>
</dbReference>
<dbReference type="KEGG" id="talb:FTW19_25435"/>
<dbReference type="GO" id="GO:0009103">
    <property type="term" value="P:lipopolysaccharide biosynthetic process"/>
    <property type="evidence" value="ECO:0007669"/>
    <property type="project" value="UniProtKB-ARBA"/>
</dbReference>
<feature type="region of interest" description="Disordered" evidence="8">
    <location>
        <begin position="584"/>
        <end position="603"/>
    </location>
</feature>
<comment type="subcellular location">
    <subcellularLocation>
        <location evidence="1">Cell membrane</location>
        <topology evidence="1">Multi-pass membrane protein</topology>
    </subcellularLocation>
</comment>
<evidence type="ECO:0000256" key="9">
    <source>
        <dbReference type="SAM" id="Phobius"/>
    </source>
</evidence>
<dbReference type="GO" id="GO:0005886">
    <property type="term" value="C:plasma membrane"/>
    <property type="evidence" value="ECO:0007669"/>
    <property type="project" value="UniProtKB-SubCell"/>
</dbReference>
<dbReference type="AlphaFoldDB" id="A0A5B9EG94"/>
<keyword evidence="3" id="KW-0328">Glycosyltransferase</keyword>
<evidence type="ECO:0000256" key="7">
    <source>
        <dbReference type="ARBA" id="ARBA00023136"/>
    </source>
</evidence>
<keyword evidence="7 9" id="KW-0472">Membrane</keyword>
<dbReference type="PANTHER" id="PTHR33908">
    <property type="entry name" value="MANNOSYLTRANSFERASE YKCB-RELATED"/>
    <property type="match status" value="1"/>
</dbReference>
<feature type="transmembrane region" description="Helical" evidence="9">
    <location>
        <begin position="106"/>
        <end position="127"/>
    </location>
</feature>
<evidence type="ECO:0000256" key="8">
    <source>
        <dbReference type="SAM" id="MobiDB-lite"/>
    </source>
</evidence>
<dbReference type="InterPro" id="IPR050297">
    <property type="entry name" value="LipidA_mod_glycosyltrf_83"/>
</dbReference>
<feature type="transmembrane region" description="Helical" evidence="9">
    <location>
        <begin position="33"/>
        <end position="50"/>
    </location>
</feature>
<keyword evidence="2" id="KW-1003">Cell membrane</keyword>
<evidence type="ECO:0000256" key="1">
    <source>
        <dbReference type="ARBA" id="ARBA00004651"/>
    </source>
</evidence>
<evidence type="ECO:0000259" key="10">
    <source>
        <dbReference type="Pfam" id="PF13231"/>
    </source>
</evidence>
<name>A0A5B9EG94_9BACT</name>
<dbReference type="Proteomes" id="UP000321820">
    <property type="component" value="Chromosome"/>
</dbReference>
<dbReference type="InterPro" id="IPR038731">
    <property type="entry name" value="RgtA/B/C-like"/>
</dbReference>
<feature type="compositionally biased region" description="Basic and acidic residues" evidence="8">
    <location>
        <begin position="586"/>
        <end position="603"/>
    </location>
</feature>
<keyword evidence="5 9" id="KW-0812">Transmembrane</keyword>
<evidence type="ECO:0000256" key="5">
    <source>
        <dbReference type="ARBA" id="ARBA00022692"/>
    </source>
</evidence>
<evidence type="ECO:0000256" key="3">
    <source>
        <dbReference type="ARBA" id="ARBA00022676"/>
    </source>
</evidence>
<evidence type="ECO:0000313" key="12">
    <source>
        <dbReference type="Proteomes" id="UP000321820"/>
    </source>
</evidence>
<feature type="transmembrane region" description="Helical" evidence="9">
    <location>
        <begin position="373"/>
        <end position="393"/>
    </location>
</feature>